<proteinExistence type="inferred from homology"/>
<evidence type="ECO:0000313" key="11">
    <source>
        <dbReference type="Proteomes" id="UP000217564"/>
    </source>
</evidence>
<keyword evidence="6 8" id="KW-1133">Transmembrane helix</keyword>
<dbReference type="PROSITE" id="PS50928">
    <property type="entry name" value="ABC_TM1"/>
    <property type="match status" value="1"/>
</dbReference>
<feature type="transmembrane region" description="Helical" evidence="8">
    <location>
        <begin position="80"/>
        <end position="103"/>
    </location>
</feature>
<feature type="transmembrane region" description="Helical" evidence="8">
    <location>
        <begin position="37"/>
        <end position="68"/>
    </location>
</feature>
<dbReference type="CDD" id="cd06261">
    <property type="entry name" value="TM_PBP2"/>
    <property type="match status" value="1"/>
</dbReference>
<evidence type="ECO:0000256" key="2">
    <source>
        <dbReference type="ARBA" id="ARBA00022448"/>
    </source>
</evidence>
<comment type="caution">
    <text evidence="10">The sequence shown here is derived from an EMBL/GenBank/DDBJ whole genome shotgun (WGS) entry which is preliminary data.</text>
</comment>
<feature type="transmembrane region" description="Helical" evidence="8">
    <location>
        <begin position="213"/>
        <end position="233"/>
    </location>
</feature>
<dbReference type="GO" id="GO:0043190">
    <property type="term" value="C:ATP-binding cassette (ABC) transporter complex"/>
    <property type="evidence" value="ECO:0007669"/>
    <property type="project" value="InterPro"/>
</dbReference>
<dbReference type="AlphaFoldDB" id="A0A2A3Z2X6"/>
<dbReference type="EMBL" id="NRGP01000018">
    <property type="protein sequence ID" value="PCC45878.1"/>
    <property type="molecule type" value="Genomic_DNA"/>
</dbReference>
<organism evidence="10 11">
    <name type="scientific">Brevibacterium aurantiacum</name>
    <dbReference type="NCBI Taxonomy" id="273384"/>
    <lineage>
        <taxon>Bacteria</taxon>
        <taxon>Bacillati</taxon>
        <taxon>Actinomycetota</taxon>
        <taxon>Actinomycetes</taxon>
        <taxon>Micrococcales</taxon>
        <taxon>Brevibacteriaceae</taxon>
        <taxon>Brevibacterium</taxon>
    </lineage>
</organism>
<feature type="transmembrane region" description="Helical" evidence="8">
    <location>
        <begin position="109"/>
        <end position="130"/>
    </location>
</feature>
<comment type="subcellular location">
    <subcellularLocation>
        <location evidence="1 8">Cell membrane</location>
        <topology evidence="1 8">Multi-pass membrane protein</topology>
    </subcellularLocation>
</comment>
<keyword evidence="5" id="KW-0029">Amino-acid transport</keyword>
<name>A0A2A3Z2X6_BREAU</name>
<sequence>MVRSSSRVALKRSCLILNRSARANSYQRYWGADMGEIIAYIAMGTGWTVVMTFGSAAIGIVLGLPMLALAQSRFSAARGIYHAIVHVVRGIPTIVWLFIAFFGVGQLGITLSPVTASLLVLSIIATAYMAEIYRGGIQAVPAGQWEAAGALNLDQFSTLRFIIGPQLFRAVSPSVATQVIGLLKDSALVSTIGVADLVFRAGIMTQYHAHGLYMFGTAGLIYLALSLPIAAFSRNIHARITRRYALA</sequence>
<feature type="domain" description="ABC transmembrane type-1" evidence="9">
    <location>
        <begin position="45"/>
        <end position="233"/>
    </location>
</feature>
<evidence type="ECO:0000256" key="8">
    <source>
        <dbReference type="RuleBase" id="RU363032"/>
    </source>
</evidence>
<gene>
    <name evidence="10" type="ORF">CIK64_12620</name>
</gene>
<dbReference type="Proteomes" id="UP000217564">
    <property type="component" value="Unassembled WGS sequence"/>
</dbReference>
<dbReference type="InterPro" id="IPR010065">
    <property type="entry name" value="AA_ABC_transptr_permease_3TM"/>
</dbReference>
<keyword evidence="3" id="KW-1003">Cell membrane</keyword>
<evidence type="ECO:0000313" key="10">
    <source>
        <dbReference type="EMBL" id="PCC45878.1"/>
    </source>
</evidence>
<dbReference type="PANTHER" id="PTHR30614:SF0">
    <property type="entry name" value="L-CYSTINE TRANSPORT SYSTEM PERMEASE PROTEIN TCYL"/>
    <property type="match status" value="1"/>
</dbReference>
<evidence type="ECO:0000259" key="9">
    <source>
        <dbReference type="PROSITE" id="PS50928"/>
    </source>
</evidence>
<comment type="similarity">
    <text evidence="8">Belongs to the binding-protein-dependent transport system permease family.</text>
</comment>
<dbReference type="NCBIfam" id="TIGR01726">
    <property type="entry name" value="HEQRo_perm_3TM"/>
    <property type="match status" value="1"/>
</dbReference>
<dbReference type="InterPro" id="IPR000515">
    <property type="entry name" value="MetI-like"/>
</dbReference>
<evidence type="ECO:0000256" key="7">
    <source>
        <dbReference type="ARBA" id="ARBA00023136"/>
    </source>
</evidence>
<accession>A0A2A3Z2X6</accession>
<dbReference type="Pfam" id="PF00528">
    <property type="entry name" value="BPD_transp_1"/>
    <property type="match status" value="1"/>
</dbReference>
<keyword evidence="2 8" id="KW-0813">Transport</keyword>
<dbReference type="PANTHER" id="PTHR30614">
    <property type="entry name" value="MEMBRANE COMPONENT OF AMINO ACID ABC TRANSPORTER"/>
    <property type="match status" value="1"/>
</dbReference>
<evidence type="ECO:0000256" key="5">
    <source>
        <dbReference type="ARBA" id="ARBA00022970"/>
    </source>
</evidence>
<keyword evidence="4 8" id="KW-0812">Transmembrane</keyword>
<dbReference type="GO" id="GO:0022857">
    <property type="term" value="F:transmembrane transporter activity"/>
    <property type="evidence" value="ECO:0007669"/>
    <property type="project" value="InterPro"/>
</dbReference>
<evidence type="ECO:0000256" key="3">
    <source>
        <dbReference type="ARBA" id="ARBA00022475"/>
    </source>
</evidence>
<reference evidence="10 11" key="1">
    <citation type="journal article" date="2017" name="Elife">
        <title>Extensive horizontal gene transfer in cheese-associated bacteria.</title>
        <authorList>
            <person name="Bonham K.S."/>
            <person name="Wolfe B.E."/>
            <person name="Dutton R.J."/>
        </authorList>
    </citation>
    <scope>NUCLEOTIDE SEQUENCE [LARGE SCALE GENOMIC DNA]</scope>
    <source>
        <strain evidence="10 11">947_7</strain>
    </source>
</reference>
<dbReference type="InterPro" id="IPR035906">
    <property type="entry name" value="MetI-like_sf"/>
</dbReference>
<dbReference type="InterPro" id="IPR043429">
    <property type="entry name" value="ArtM/GltK/GlnP/TcyL/YhdX-like"/>
</dbReference>
<evidence type="ECO:0000256" key="4">
    <source>
        <dbReference type="ARBA" id="ARBA00022692"/>
    </source>
</evidence>
<evidence type="ECO:0000256" key="1">
    <source>
        <dbReference type="ARBA" id="ARBA00004651"/>
    </source>
</evidence>
<dbReference type="Gene3D" id="1.10.3720.10">
    <property type="entry name" value="MetI-like"/>
    <property type="match status" value="1"/>
</dbReference>
<dbReference type="SUPFAM" id="SSF161098">
    <property type="entry name" value="MetI-like"/>
    <property type="match status" value="1"/>
</dbReference>
<protein>
    <recommendedName>
        <fullName evidence="9">ABC transmembrane type-1 domain-containing protein</fullName>
    </recommendedName>
</protein>
<dbReference type="GO" id="GO:0006865">
    <property type="term" value="P:amino acid transport"/>
    <property type="evidence" value="ECO:0007669"/>
    <property type="project" value="UniProtKB-KW"/>
</dbReference>
<keyword evidence="7 8" id="KW-0472">Membrane</keyword>
<evidence type="ECO:0000256" key="6">
    <source>
        <dbReference type="ARBA" id="ARBA00022989"/>
    </source>
</evidence>